<keyword evidence="2" id="KW-0436">Ligase</keyword>
<dbReference type="Pfam" id="PF00501">
    <property type="entry name" value="AMP-binding"/>
    <property type="match status" value="1"/>
</dbReference>
<dbReference type="GO" id="GO:0031956">
    <property type="term" value="F:medium-chain fatty acid-CoA ligase activity"/>
    <property type="evidence" value="ECO:0007669"/>
    <property type="project" value="TreeGrafter"/>
</dbReference>
<dbReference type="GO" id="GO:0006631">
    <property type="term" value="P:fatty acid metabolic process"/>
    <property type="evidence" value="ECO:0007669"/>
    <property type="project" value="TreeGrafter"/>
</dbReference>
<dbReference type="InterPro" id="IPR000873">
    <property type="entry name" value="AMP-dep_synth/lig_dom"/>
</dbReference>
<sequence length="480" mass="52866">MRLYELFYKSAEKRPEKTALFTENSQLSYRDLLQLVVAIDRALKDRGVKSGQTLLIDTDRGDLCIAFALLLSLRGYGVIYAGEGASYIDDTLYDHWVSVRPTAPKTSKLILVEGDWFKDLHQLTPITPAEISPEPGTFIGTTSGSTGQSKLVASPEEERISQVMRFRGVQAADAHKQRWASRMKPDNGWAMNSYLGILCAGGSVVALGAEQDRLLPFIDHYAVSYLVASPLLIQQMLNVENPGQYLSSLRNVVLGGAYTSNQMLTELRKHTDATIEIGFGAAEIGGIAVARYDLDTPFEEGFVGEVYRDDIEVRFFDEDLNPLPEANEGVVGFSRKSMTGAYSYYGQEQSDGKTGFLDGVFFSGDIMRMEGKKLYILGRTKNVINLGGNKISLESVQRRLESSFPGANFAAMAVSAANEMEELAICYVANSEISVEAINQVTESLFTNLSTTKVLRLADFPLTESGKVDIETLKGRPELQ</sequence>
<reference evidence="4" key="2">
    <citation type="submission" date="2020-09" db="EMBL/GenBank/DDBJ databases">
        <authorList>
            <person name="Sun Q."/>
            <person name="Zhou Y."/>
        </authorList>
    </citation>
    <scope>NUCLEOTIDE SEQUENCE</scope>
    <source>
        <strain evidence="4">CGMCC 1.16012</strain>
    </source>
</reference>
<dbReference type="PANTHER" id="PTHR43201:SF5">
    <property type="entry name" value="MEDIUM-CHAIN ACYL-COA LIGASE ACSF2, MITOCHONDRIAL"/>
    <property type="match status" value="1"/>
</dbReference>
<dbReference type="SUPFAM" id="SSF56801">
    <property type="entry name" value="Acetyl-CoA synthetase-like"/>
    <property type="match status" value="1"/>
</dbReference>
<dbReference type="InterPro" id="IPR045851">
    <property type="entry name" value="AMP-bd_C_sf"/>
</dbReference>
<organism evidence="4 5">
    <name type="scientific">Actibacterium pelagium</name>
    <dbReference type="NCBI Taxonomy" id="2029103"/>
    <lineage>
        <taxon>Bacteria</taxon>
        <taxon>Pseudomonadati</taxon>
        <taxon>Pseudomonadota</taxon>
        <taxon>Alphaproteobacteria</taxon>
        <taxon>Rhodobacterales</taxon>
        <taxon>Roseobacteraceae</taxon>
        <taxon>Actibacterium</taxon>
    </lineage>
</organism>
<dbReference type="PROSITE" id="PS00455">
    <property type="entry name" value="AMP_BINDING"/>
    <property type="match status" value="1"/>
</dbReference>
<dbReference type="RefSeq" id="WP_158221853.1">
    <property type="nucleotide sequence ID" value="NZ_BMKN01000002.1"/>
</dbReference>
<accession>A0A917EN32</accession>
<name>A0A917EN32_9RHOB</name>
<feature type="domain" description="AMP-dependent synthetase/ligase" evidence="3">
    <location>
        <begin position="120"/>
        <end position="342"/>
    </location>
</feature>
<evidence type="ECO:0000256" key="2">
    <source>
        <dbReference type="ARBA" id="ARBA00022598"/>
    </source>
</evidence>
<keyword evidence="5" id="KW-1185">Reference proteome</keyword>
<evidence type="ECO:0000313" key="4">
    <source>
        <dbReference type="EMBL" id="GGE59090.1"/>
    </source>
</evidence>
<dbReference type="Gene3D" id="3.30.300.30">
    <property type="match status" value="1"/>
</dbReference>
<comment type="caution">
    <text evidence="4">The sequence shown here is derived from an EMBL/GenBank/DDBJ whole genome shotgun (WGS) entry which is preliminary data.</text>
</comment>
<proteinExistence type="inferred from homology"/>
<dbReference type="InterPro" id="IPR042099">
    <property type="entry name" value="ANL_N_sf"/>
</dbReference>
<dbReference type="Proteomes" id="UP000606730">
    <property type="component" value="Unassembled WGS sequence"/>
</dbReference>
<reference evidence="4" key="1">
    <citation type="journal article" date="2014" name="Int. J. Syst. Evol. Microbiol.">
        <title>Complete genome sequence of Corynebacterium casei LMG S-19264T (=DSM 44701T), isolated from a smear-ripened cheese.</title>
        <authorList>
            <consortium name="US DOE Joint Genome Institute (JGI-PGF)"/>
            <person name="Walter F."/>
            <person name="Albersmeier A."/>
            <person name="Kalinowski J."/>
            <person name="Ruckert C."/>
        </authorList>
    </citation>
    <scope>NUCLEOTIDE SEQUENCE</scope>
    <source>
        <strain evidence="4">CGMCC 1.16012</strain>
    </source>
</reference>
<evidence type="ECO:0000256" key="1">
    <source>
        <dbReference type="ARBA" id="ARBA00006432"/>
    </source>
</evidence>
<dbReference type="EMBL" id="BMKN01000002">
    <property type="protein sequence ID" value="GGE59090.1"/>
    <property type="molecule type" value="Genomic_DNA"/>
</dbReference>
<gene>
    <name evidence="4" type="ORF">GCM10011517_28510</name>
</gene>
<dbReference type="OrthoDB" id="7824974at2"/>
<evidence type="ECO:0000259" key="3">
    <source>
        <dbReference type="Pfam" id="PF00501"/>
    </source>
</evidence>
<dbReference type="PANTHER" id="PTHR43201">
    <property type="entry name" value="ACYL-COA SYNTHETASE"/>
    <property type="match status" value="1"/>
</dbReference>
<dbReference type="InterPro" id="IPR020845">
    <property type="entry name" value="AMP-binding_CS"/>
</dbReference>
<comment type="similarity">
    <text evidence="1">Belongs to the ATP-dependent AMP-binding enzyme family.</text>
</comment>
<protein>
    <recommendedName>
        <fullName evidence="3">AMP-dependent synthetase/ligase domain-containing protein</fullName>
    </recommendedName>
</protein>
<dbReference type="AlphaFoldDB" id="A0A917EN32"/>
<evidence type="ECO:0000313" key="5">
    <source>
        <dbReference type="Proteomes" id="UP000606730"/>
    </source>
</evidence>
<dbReference type="Gene3D" id="3.40.50.12780">
    <property type="entry name" value="N-terminal domain of ligase-like"/>
    <property type="match status" value="1"/>
</dbReference>